<name>A0A5E4U9V4_9BURK</name>
<dbReference type="Proteomes" id="UP000366945">
    <property type="component" value="Unassembled WGS sequence"/>
</dbReference>
<keyword evidence="3" id="KW-1185">Reference proteome</keyword>
<dbReference type="AlphaFoldDB" id="A0A5E4U9V4"/>
<accession>A0A5E4U9V4</accession>
<evidence type="ECO:0000256" key="1">
    <source>
        <dbReference type="SAM" id="MobiDB-lite"/>
    </source>
</evidence>
<feature type="region of interest" description="Disordered" evidence="1">
    <location>
        <begin position="151"/>
        <end position="177"/>
    </location>
</feature>
<gene>
    <name evidence="2" type="ORF">PPN31114_01892</name>
</gene>
<evidence type="ECO:0000313" key="3">
    <source>
        <dbReference type="Proteomes" id="UP000366945"/>
    </source>
</evidence>
<dbReference type="EMBL" id="CABPSK010000002">
    <property type="protein sequence ID" value="VVD96551.1"/>
    <property type="molecule type" value="Genomic_DNA"/>
</dbReference>
<evidence type="ECO:0000313" key="2">
    <source>
        <dbReference type="EMBL" id="VVD96551.1"/>
    </source>
</evidence>
<organism evidence="2 3">
    <name type="scientific">Pandoraea pneumonica</name>
    <dbReference type="NCBI Taxonomy" id="2508299"/>
    <lineage>
        <taxon>Bacteria</taxon>
        <taxon>Pseudomonadati</taxon>
        <taxon>Pseudomonadota</taxon>
        <taxon>Betaproteobacteria</taxon>
        <taxon>Burkholderiales</taxon>
        <taxon>Burkholderiaceae</taxon>
        <taxon>Pandoraea</taxon>
    </lineage>
</organism>
<protein>
    <recommendedName>
        <fullName evidence="4">Pathogenicity island effector protein</fullName>
    </recommendedName>
</protein>
<evidence type="ECO:0008006" key="4">
    <source>
        <dbReference type="Google" id="ProtNLM"/>
    </source>
</evidence>
<reference evidence="2 3" key="1">
    <citation type="submission" date="2019-08" db="EMBL/GenBank/DDBJ databases">
        <authorList>
            <person name="Peeters C."/>
        </authorList>
    </citation>
    <scope>NUCLEOTIDE SEQUENCE [LARGE SCALE GENOMIC DNA]</scope>
    <source>
        <strain evidence="2 3">LMG 31114</strain>
    </source>
</reference>
<dbReference type="RefSeq" id="WP_150679273.1">
    <property type="nucleotide sequence ID" value="NZ_CABPSK010000002.1"/>
</dbReference>
<proteinExistence type="predicted"/>
<dbReference type="GeneID" id="300403935"/>
<sequence>MNIQLLAPGVVVAATPAPQMSDETTGGRVGPEVDGKHDARQVRAAIDSLISMMSKLSQLFADLLKRLRDIKAQSSAEMRAQRWEQFVAQLASGLQEADKRKSAALLHAGGQIGGGALSLGVGLSGGAALWRVGQGAESIVNVASTSSRAASDVTQGSTAAAGAHEEREGANFAAHTQFRRDASEGLSDDARRVGDDAQQTLGQSVDTIRQLTEFAKQFYASMVPR</sequence>